<evidence type="ECO:0000259" key="4">
    <source>
        <dbReference type="Pfam" id="PF02357"/>
    </source>
</evidence>
<feature type="domain" description="NusG-like N-terminal" evidence="4">
    <location>
        <begin position="11"/>
        <end position="107"/>
    </location>
</feature>
<dbReference type="PANTHER" id="PTHR30265">
    <property type="entry name" value="RHO-INTERACTING TRANSCRIPTION TERMINATION FACTOR NUSG"/>
    <property type="match status" value="1"/>
</dbReference>
<dbReference type="PANTHER" id="PTHR30265:SF4">
    <property type="entry name" value="KOW MOTIF FAMILY PROTEIN, EXPRESSED"/>
    <property type="match status" value="1"/>
</dbReference>
<dbReference type="GO" id="GO:0006354">
    <property type="term" value="P:DNA-templated transcription elongation"/>
    <property type="evidence" value="ECO:0007669"/>
    <property type="project" value="InterPro"/>
</dbReference>
<proteinExistence type="predicted"/>
<dbReference type="Gene3D" id="2.30.30.30">
    <property type="match status" value="1"/>
</dbReference>
<dbReference type="InterPro" id="IPR036735">
    <property type="entry name" value="NGN_dom_sf"/>
</dbReference>
<dbReference type="KEGG" id="nse:NSE_0683"/>
<dbReference type="Pfam" id="PF02357">
    <property type="entry name" value="NusG"/>
    <property type="match status" value="1"/>
</dbReference>
<protein>
    <submittedName>
        <fullName evidence="5">Transcription termination/antitermination factor NusG</fullName>
    </submittedName>
</protein>
<evidence type="ECO:0000313" key="5">
    <source>
        <dbReference type="EMBL" id="ABD46191.1"/>
    </source>
</evidence>
<accession>Q2GD85</accession>
<dbReference type="GO" id="GO:0031564">
    <property type="term" value="P:transcription antitermination"/>
    <property type="evidence" value="ECO:0007669"/>
    <property type="project" value="UniProtKB-KW"/>
</dbReference>
<dbReference type="InterPro" id="IPR043425">
    <property type="entry name" value="NusG-like"/>
</dbReference>
<evidence type="ECO:0000256" key="3">
    <source>
        <dbReference type="ARBA" id="ARBA00023163"/>
    </source>
</evidence>
<gene>
    <name evidence="5" type="ordered locus">NSE_0683</name>
</gene>
<reference evidence="5 6" key="1">
    <citation type="journal article" date="2006" name="PLoS Genet.">
        <title>Comparative genomics of emerging human ehrlichiosis agents.</title>
        <authorList>
            <person name="Dunning Hotopp J.C."/>
            <person name="Lin M."/>
            <person name="Madupu R."/>
            <person name="Crabtree J."/>
            <person name="Angiuoli S.V."/>
            <person name="Eisen J.A."/>
            <person name="Seshadri R."/>
            <person name="Ren Q."/>
            <person name="Wu M."/>
            <person name="Utterback T.R."/>
            <person name="Smith S."/>
            <person name="Lewis M."/>
            <person name="Khouri H."/>
            <person name="Zhang C."/>
            <person name="Niu H."/>
            <person name="Lin Q."/>
            <person name="Ohashi N."/>
            <person name="Zhi N."/>
            <person name="Nelson W."/>
            <person name="Brinkac L.M."/>
            <person name="Dodson R.J."/>
            <person name="Rosovitz M.J."/>
            <person name="Sundaram J."/>
            <person name="Daugherty S.C."/>
            <person name="Davidsen T."/>
            <person name="Durkin A.S."/>
            <person name="Gwinn M."/>
            <person name="Haft D.H."/>
            <person name="Selengut J.D."/>
            <person name="Sullivan S.A."/>
            <person name="Zafar N."/>
            <person name="Zhou L."/>
            <person name="Benahmed F."/>
            <person name="Forberger H."/>
            <person name="Halpin R."/>
            <person name="Mulligan S."/>
            <person name="Robinson J."/>
            <person name="White O."/>
            <person name="Rikihisa Y."/>
            <person name="Tettelin H."/>
        </authorList>
    </citation>
    <scope>NUCLEOTIDE SEQUENCE [LARGE SCALE GENOMIC DNA]</scope>
    <source>
        <strain evidence="6">ATCC VR-367 / Miyayama</strain>
    </source>
</reference>
<dbReference type="Proteomes" id="UP000001942">
    <property type="component" value="Chromosome"/>
</dbReference>
<evidence type="ECO:0000256" key="2">
    <source>
        <dbReference type="ARBA" id="ARBA00023015"/>
    </source>
</evidence>
<evidence type="ECO:0000256" key="1">
    <source>
        <dbReference type="ARBA" id="ARBA00022814"/>
    </source>
</evidence>
<dbReference type="Gene3D" id="3.30.70.940">
    <property type="entry name" value="NusG, N-terminal domain"/>
    <property type="match status" value="1"/>
</dbReference>
<dbReference type="HOGENOM" id="CLU_1561289_0_0_5"/>
<keyword evidence="3" id="KW-0804">Transcription</keyword>
<dbReference type="eggNOG" id="COG0250">
    <property type="taxonomic scope" value="Bacteria"/>
</dbReference>
<dbReference type="InterPro" id="IPR014722">
    <property type="entry name" value="Rib_uL2_dom2"/>
</dbReference>
<organism evidence="5 6">
    <name type="scientific">Ehrlichia sennetsu (strain ATCC VR-367 / Miyayama)</name>
    <name type="common">Neorickettsia sennetsu</name>
    <dbReference type="NCBI Taxonomy" id="222891"/>
    <lineage>
        <taxon>Bacteria</taxon>
        <taxon>Pseudomonadati</taxon>
        <taxon>Pseudomonadota</taxon>
        <taxon>Alphaproteobacteria</taxon>
        <taxon>Rickettsiales</taxon>
        <taxon>Anaplasmataceae</taxon>
        <taxon>Ehrlichia</taxon>
    </lineage>
</organism>
<name>Q2GD85_EHRS3</name>
<keyword evidence="2" id="KW-0805">Transcription regulation</keyword>
<dbReference type="InterPro" id="IPR006645">
    <property type="entry name" value="NGN-like_dom"/>
</dbReference>
<dbReference type="SUPFAM" id="SSF82679">
    <property type="entry name" value="N-utilization substance G protein NusG, N-terminal domain"/>
    <property type="match status" value="1"/>
</dbReference>
<dbReference type="STRING" id="222891.NSE_0683"/>
<dbReference type="InterPro" id="IPR008991">
    <property type="entry name" value="Translation_prot_SH3-like_sf"/>
</dbReference>
<evidence type="ECO:0000313" key="6">
    <source>
        <dbReference type="Proteomes" id="UP000001942"/>
    </source>
</evidence>
<sequence>MACMSSSSDHTWCVLRVRSGSESKVCDLIKSRCSDEVVDLFSPALVKFDASASKRFLPGYVFVKVVPGSAFLSEISVMRSLYGIPCRFLNQAGSPKFLSDKDIDEMRNFMLSPEVTPESGKISVGSRVAILCEYFEACVGEVDEIDERTSKAKVKIVFCGQDVVVSFNLDQLKLVE</sequence>
<dbReference type="EMBL" id="CP000237">
    <property type="protein sequence ID" value="ABD46191.1"/>
    <property type="molecule type" value="Genomic_DNA"/>
</dbReference>
<keyword evidence="1" id="KW-0889">Transcription antitermination</keyword>
<keyword evidence="6" id="KW-1185">Reference proteome</keyword>
<dbReference type="SUPFAM" id="SSF50104">
    <property type="entry name" value="Translation proteins SH3-like domain"/>
    <property type="match status" value="1"/>
</dbReference>
<dbReference type="AlphaFoldDB" id="Q2GD85"/>